<feature type="compositionally biased region" description="Basic and acidic residues" evidence="1">
    <location>
        <begin position="98"/>
        <end position="108"/>
    </location>
</feature>
<name>A0A9W9U5Q5_9EURO</name>
<gene>
    <name evidence="2" type="ORF">N7476_005000</name>
</gene>
<dbReference type="Proteomes" id="UP001147746">
    <property type="component" value="Unassembled WGS sequence"/>
</dbReference>
<comment type="caution">
    <text evidence="2">The sequence shown here is derived from an EMBL/GenBank/DDBJ whole genome shotgun (WGS) entry which is preliminary data.</text>
</comment>
<reference evidence="2" key="2">
    <citation type="journal article" date="2023" name="IMA Fungus">
        <title>Comparative genomic study of the Penicillium genus elucidates a diverse pangenome and 15 lateral gene transfer events.</title>
        <authorList>
            <person name="Petersen C."/>
            <person name="Sorensen T."/>
            <person name="Nielsen M.R."/>
            <person name="Sondergaard T.E."/>
            <person name="Sorensen J.L."/>
            <person name="Fitzpatrick D.A."/>
            <person name="Frisvad J.C."/>
            <person name="Nielsen K.L."/>
        </authorList>
    </citation>
    <scope>NUCLEOTIDE SEQUENCE</scope>
    <source>
        <strain evidence="2">IBT 21472</strain>
    </source>
</reference>
<evidence type="ECO:0000313" key="3">
    <source>
        <dbReference type="Proteomes" id="UP001147746"/>
    </source>
</evidence>
<dbReference type="AlphaFoldDB" id="A0A9W9U5Q5"/>
<dbReference type="OrthoDB" id="2787676at2759"/>
<sequence length="117" mass="12677">MQKALKKATGKAVEGNIWKKFTNPSVSRGKTTFPKTQAEQESVGVRWDYDGEVTKADGVYHKFQMQPNAGKVPSSIKTWREGHGGTHAVMATALVKKDGSKEDAEKGLNDAAASIKT</sequence>
<reference evidence="2" key="1">
    <citation type="submission" date="2022-12" db="EMBL/GenBank/DDBJ databases">
        <authorList>
            <person name="Petersen C."/>
        </authorList>
    </citation>
    <scope>NUCLEOTIDE SEQUENCE</scope>
    <source>
        <strain evidence="2">IBT 21472</strain>
    </source>
</reference>
<accession>A0A9W9U5Q5</accession>
<keyword evidence="3" id="KW-1185">Reference proteome</keyword>
<dbReference type="EMBL" id="JAPZBO010000004">
    <property type="protein sequence ID" value="KAJ5318580.1"/>
    <property type="molecule type" value="Genomic_DNA"/>
</dbReference>
<evidence type="ECO:0000313" key="2">
    <source>
        <dbReference type="EMBL" id="KAJ5318580.1"/>
    </source>
</evidence>
<proteinExistence type="predicted"/>
<protein>
    <submittedName>
        <fullName evidence="2">Uncharacterized protein</fullName>
    </submittedName>
</protein>
<organism evidence="2 3">
    <name type="scientific">Penicillium atrosanguineum</name>
    <dbReference type="NCBI Taxonomy" id="1132637"/>
    <lineage>
        <taxon>Eukaryota</taxon>
        <taxon>Fungi</taxon>
        <taxon>Dikarya</taxon>
        <taxon>Ascomycota</taxon>
        <taxon>Pezizomycotina</taxon>
        <taxon>Eurotiomycetes</taxon>
        <taxon>Eurotiomycetidae</taxon>
        <taxon>Eurotiales</taxon>
        <taxon>Aspergillaceae</taxon>
        <taxon>Penicillium</taxon>
    </lineage>
</organism>
<evidence type="ECO:0000256" key="1">
    <source>
        <dbReference type="SAM" id="MobiDB-lite"/>
    </source>
</evidence>
<feature type="region of interest" description="Disordered" evidence="1">
    <location>
        <begin position="98"/>
        <end position="117"/>
    </location>
</feature>